<comment type="function">
    <text evidence="6">One of the primary rRNA binding proteins, it binds specifically to the 5'-end of 16S ribosomal RNA.</text>
</comment>
<dbReference type="PROSITE" id="PS00056">
    <property type="entry name" value="RIBOSOMAL_S17"/>
    <property type="match status" value="1"/>
</dbReference>
<dbReference type="InterPro" id="IPR012340">
    <property type="entry name" value="NA-bd_OB-fold"/>
</dbReference>
<dbReference type="InterPro" id="IPR019984">
    <property type="entry name" value="Ribosomal_uS17_bact/chlr"/>
</dbReference>
<keyword evidence="9" id="KW-1185">Reference proteome</keyword>
<sequence length="93" mass="10640">MNTRRRLTGVVTSNKMQKTVVVKVTRTYQHPLYKKVVHASMKLKAHDELGCEIGDEVLVVESRPISRDKRWVVQSILKRQGQPMEELPAEEGA</sequence>
<comment type="caution">
    <text evidence="8">The sequence shown here is derived from an EMBL/GenBank/DDBJ whole genome shotgun (WGS) entry which is preliminary data.</text>
</comment>
<dbReference type="NCBIfam" id="NF004123">
    <property type="entry name" value="PRK05610.1"/>
    <property type="match status" value="1"/>
</dbReference>
<evidence type="ECO:0000256" key="3">
    <source>
        <dbReference type="ARBA" id="ARBA00022884"/>
    </source>
</evidence>
<evidence type="ECO:0000313" key="8">
    <source>
        <dbReference type="EMBL" id="KPL74165.1"/>
    </source>
</evidence>
<dbReference type="GO" id="GO:0003735">
    <property type="term" value="F:structural constituent of ribosome"/>
    <property type="evidence" value="ECO:0007669"/>
    <property type="project" value="UniProtKB-UniRule"/>
</dbReference>
<evidence type="ECO:0000256" key="7">
    <source>
        <dbReference type="RuleBase" id="RU003872"/>
    </source>
</evidence>
<evidence type="ECO:0000256" key="1">
    <source>
        <dbReference type="ARBA" id="ARBA00010254"/>
    </source>
</evidence>
<keyword evidence="4 6" id="KW-0689">Ribosomal protein</keyword>
<keyword evidence="2 6" id="KW-0699">rRNA-binding</keyword>
<reference evidence="8 9" key="1">
    <citation type="submission" date="2015-07" db="EMBL/GenBank/DDBJ databases">
        <title>Draft genome of Bellilinea caldifistulae DSM 17877.</title>
        <authorList>
            <person name="Hemp J."/>
            <person name="Ward L.M."/>
            <person name="Pace L.A."/>
            <person name="Fischer W.W."/>
        </authorList>
    </citation>
    <scope>NUCLEOTIDE SEQUENCE [LARGE SCALE GENOMIC DNA]</scope>
    <source>
        <strain evidence="8 9">GOMI-1</strain>
    </source>
</reference>
<proteinExistence type="inferred from homology"/>
<evidence type="ECO:0000256" key="2">
    <source>
        <dbReference type="ARBA" id="ARBA00022730"/>
    </source>
</evidence>
<accession>A0A0P6X417</accession>
<dbReference type="GO" id="GO:0019843">
    <property type="term" value="F:rRNA binding"/>
    <property type="evidence" value="ECO:0007669"/>
    <property type="project" value="UniProtKB-UniRule"/>
</dbReference>
<keyword evidence="5 6" id="KW-0687">Ribonucleoprotein</keyword>
<dbReference type="PRINTS" id="PR00973">
    <property type="entry name" value="RIBOSOMALS17"/>
</dbReference>
<dbReference type="SUPFAM" id="SSF50249">
    <property type="entry name" value="Nucleic acid-binding proteins"/>
    <property type="match status" value="1"/>
</dbReference>
<dbReference type="Proteomes" id="UP000050514">
    <property type="component" value="Unassembled WGS sequence"/>
</dbReference>
<dbReference type="PANTHER" id="PTHR10744:SF1">
    <property type="entry name" value="SMALL RIBOSOMAL SUBUNIT PROTEIN US17M"/>
    <property type="match status" value="1"/>
</dbReference>
<keyword evidence="3 6" id="KW-0694">RNA-binding</keyword>
<dbReference type="PATRIC" id="fig|360411.5.peg.587"/>
<dbReference type="NCBIfam" id="TIGR03635">
    <property type="entry name" value="uS17_bact"/>
    <property type="match status" value="1"/>
</dbReference>
<dbReference type="EMBL" id="LGHJ01000018">
    <property type="protein sequence ID" value="KPL74165.1"/>
    <property type="molecule type" value="Genomic_DNA"/>
</dbReference>
<comment type="similarity">
    <text evidence="1 6 7">Belongs to the universal ribosomal protein uS17 family.</text>
</comment>
<comment type="subunit">
    <text evidence="6">Part of the 30S ribosomal subunit.</text>
</comment>
<organism evidence="8 9">
    <name type="scientific">Bellilinea caldifistulae</name>
    <dbReference type="NCBI Taxonomy" id="360411"/>
    <lineage>
        <taxon>Bacteria</taxon>
        <taxon>Bacillati</taxon>
        <taxon>Chloroflexota</taxon>
        <taxon>Anaerolineae</taxon>
        <taxon>Anaerolineales</taxon>
        <taxon>Anaerolineaceae</taxon>
        <taxon>Bellilinea</taxon>
    </lineage>
</organism>
<dbReference type="Pfam" id="PF00366">
    <property type="entry name" value="Ribosomal_S17"/>
    <property type="match status" value="1"/>
</dbReference>
<dbReference type="CDD" id="cd00364">
    <property type="entry name" value="Ribosomal_uS17"/>
    <property type="match status" value="1"/>
</dbReference>
<name>A0A0P6X417_9CHLR</name>
<evidence type="ECO:0000256" key="6">
    <source>
        <dbReference type="HAMAP-Rule" id="MF_01345"/>
    </source>
</evidence>
<dbReference type="GO" id="GO:0022627">
    <property type="term" value="C:cytosolic small ribosomal subunit"/>
    <property type="evidence" value="ECO:0007669"/>
    <property type="project" value="UniProtKB-UniRule"/>
</dbReference>
<dbReference type="PANTHER" id="PTHR10744">
    <property type="entry name" value="40S RIBOSOMAL PROTEIN S11 FAMILY MEMBER"/>
    <property type="match status" value="1"/>
</dbReference>
<evidence type="ECO:0000256" key="5">
    <source>
        <dbReference type="ARBA" id="ARBA00023274"/>
    </source>
</evidence>
<dbReference type="HAMAP" id="MF_01345_B">
    <property type="entry name" value="Ribosomal_uS17_B"/>
    <property type="match status" value="1"/>
</dbReference>
<dbReference type="InterPro" id="IPR019979">
    <property type="entry name" value="Ribosomal_uS17_CS"/>
</dbReference>
<dbReference type="AlphaFoldDB" id="A0A0P6X417"/>
<protein>
    <recommendedName>
        <fullName evidence="6">Small ribosomal subunit protein uS17</fullName>
    </recommendedName>
</protein>
<dbReference type="Gene3D" id="2.40.50.140">
    <property type="entry name" value="Nucleic acid-binding proteins"/>
    <property type="match status" value="1"/>
</dbReference>
<dbReference type="GO" id="GO:0006412">
    <property type="term" value="P:translation"/>
    <property type="evidence" value="ECO:0007669"/>
    <property type="project" value="UniProtKB-UniRule"/>
</dbReference>
<dbReference type="RefSeq" id="WP_061915296.1">
    <property type="nucleotide sequence ID" value="NZ_DF967971.1"/>
</dbReference>
<dbReference type="InterPro" id="IPR000266">
    <property type="entry name" value="Ribosomal_uS17"/>
</dbReference>
<dbReference type="STRING" id="360411.AC812_12655"/>
<evidence type="ECO:0000313" key="9">
    <source>
        <dbReference type="Proteomes" id="UP000050514"/>
    </source>
</evidence>
<dbReference type="OrthoDB" id="9811714at2"/>
<gene>
    <name evidence="6" type="primary">rpsQ</name>
    <name evidence="8" type="ORF">AC812_12655</name>
</gene>
<evidence type="ECO:0000256" key="4">
    <source>
        <dbReference type="ARBA" id="ARBA00022980"/>
    </source>
</evidence>